<dbReference type="AlphaFoldDB" id="A0AAN6MCC2"/>
<feature type="chain" id="PRO_5042998654" evidence="2">
    <location>
        <begin position="18"/>
        <end position="151"/>
    </location>
</feature>
<evidence type="ECO:0000313" key="3">
    <source>
        <dbReference type="EMBL" id="KAK3897418.1"/>
    </source>
</evidence>
<feature type="compositionally biased region" description="Gly residues" evidence="1">
    <location>
        <begin position="78"/>
        <end position="107"/>
    </location>
</feature>
<accession>A0AAN6MCC2</accession>
<reference evidence="3" key="2">
    <citation type="submission" date="2023-05" db="EMBL/GenBank/DDBJ databases">
        <authorList>
            <consortium name="Lawrence Berkeley National Laboratory"/>
            <person name="Steindorff A."/>
            <person name="Hensen N."/>
            <person name="Bonometti L."/>
            <person name="Westerberg I."/>
            <person name="Brannstrom I.O."/>
            <person name="Guillou S."/>
            <person name="Cros-Aarteil S."/>
            <person name="Calhoun S."/>
            <person name="Haridas S."/>
            <person name="Kuo A."/>
            <person name="Mondo S."/>
            <person name="Pangilinan J."/>
            <person name="Riley R."/>
            <person name="Labutti K."/>
            <person name="Andreopoulos B."/>
            <person name="Lipzen A."/>
            <person name="Chen C."/>
            <person name="Yanf M."/>
            <person name="Daum C."/>
            <person name="Ng V."/>
            <person name="Clum A."/>
            <person name="Ohm R."/>
            <person name="Martin F."/>
            <person name="Silar P."/>
            <person name="Natvig D."/>
            <person name="Lalanne C."/>
            <person name="Gautier V."/>
            <person name="Ament-Velasquez S.L."/>
            <person name="Kruys A."/>
            <person name="Hutchinson M.I."/>
            <person name="Powell A.J."/>
            <person name="Barry K."/>
            <person name="Miller A.N."/>
            <person name="Grigoriev I.V."/>
            <person name="Debuchy R."/>
            <person name="Gladieux P."/>
            <person name="Thoren M.H."/>
            <person name="Johannesson H."/>
        </authorList>
    </citation>
    <scope>NUCLEOTIDE SEQUENCE</scope>
    <source>
        <strain evidence="3">CBS 103.79</strain>
    </source>
</reference>
<organism evidence="3 4">
    <name type="scientific">Staphylotrichum tortipilum</name>
    <dbReference type="NCBI Taxonomy" id="2831512"/>
    <lineage>
        <taxon>Eukaryota</taxon>
        <taxon>Fungi</taxon>
        <taxon>Dikarya</taxon>
        <taxon>Ascomycota</taxon>
        <taxon>Pezizomycotina</taxon>
        <taxon>Sordariomycetes</taxon>
        <taxon>Sordariomycetidae</taxon>
        <taxon>Sordariales</taxon>
        <taxon>Chaetomiaceae</taxon>
        <taxon>Staphylotrichum</taxon>
    </lineage>
</organism>
<feature type="signal peptide" evidence="2">
    <location>
        <begin position="1"/>
        <end position="17"/>
    </location>
</feature>
<sequence>MHPSTILLLMTGSLTLALPLNINLGAYSPALVVGDGALTFEGAEGAEAEGGAGGEAAAIVAALQGAAVSGAAGVANGGAGAGGERAGAGGGERAGAGGGERAGAGGGERAEGAQVVQAASAGVGGMGKGILNDASAALPAPGSSKVLDPRV</sequence>
<name>A0AAN6MCC2_9PEZI</name>
<evidence type="ECO:0000313" key="4">
    <source>
        <dbReference type="Proteomes" id="UP001303889"/>
    </source>
</evidence>
<evidence type="ECO:0000256" key="2">
    <source>
        <dbReference type="SAM" id="SignalP"/>
    </source>
</evidence>
<comment type="caution">
    <text evidence="3">The sequence shown here is derived from an EMBL/GenBank/DDBJ whole genome shotgun (WGS) entry which is preliminary data.</text>
</comment>
<keyword evidence="4" id="KW-1185">Reference proteome</keyword>
<feature type="region of interest" description="Disordered" evidence="1">
    <location>
        <begin position="78"/>
        <end position="111"/>
    </location>
</feature>
<reference evidence="3" key="1">
    <citation type="journal article" date="2023" name="Mol. Phylogenet. Evol.">
        <title>Genome-scale phylogeny and comparative genomics of the fungal order Sordariales.</title>
        <authorList>
            <person name="Hensen N."/>
            <person name="Bonometti L."/>
            <person name="Westerberg I."/>
            <person name="Brannstrom I.O."/>
            <person name="Guillou S."/>
            <person name="Cros-Aarteil S."/>
            <person name="Calhoun S."/>
            <person name="Haridas S."/>
            <person name="Kuo A."/>
            <person name="Mondo S."/>
            <person name="Pangilinan J."/>
            <person name="Riley R."/>
            <person name="LaButti K."/>
            <person name="Andreopoulos B."/>
            <person name="Lipzen A."/>
            <person name="Chen C."/>
            <person name="Yan M."/>
            <person name="Daum C."/>
            <person name="Ng V."/>
            <person name="Clum A."/>
            <person name="Steindorff A."/>
            <person name="Ohm R.A."/>
            <person name="Martin F."/>
            <person name="Silar P."/>
            <person name="Natvig D.O."/>
            <person name="Lalanne C."/>
            <person name="Gautier V."/>
            <person name="Ament-Velasquez S.L."/>
            <person name="Kruys A."/>
            <person name="Hutchinson M.I."/>
            <person name="Powell A.J."/>
            <person name="Barry K."/>
            <person name="Miller A.N."/>
            <person name="Grigoriev I.V."/>
            <person name="Debuchy R."/>
            <person name="Gladieux P."/>
            <person name="Hiltunen Thoren M."/>
            <person name="Johannesson H."/>
        </authorList>
    </citation>
    <scope>NUCLEOTIDE SEQUENCE</scope>
    <source>
        <strain evidence="3">CBS 103.79</strain>
    </source>
</reference>
<gene>
    <name evidence="3" type="ORF">C8A05DRAFT_39032</name>
</gene>
<protein>
    <submittedName>
        <fullName evidence="3">Uncharacterized protein</fullName>
    </submittedName>
</protein>
<proteinExistence type="predicted"/>
<dbReference type="EMBL" id="MU856172">
    <property type="protein sequence ID" value="KAK3897418.1"/>
    <property type="molecule type" value="Genomic_DNA"/>
</dbReference>
<dbReference type="Proteomes" id="UP001303889">
    <property type="component" value="Unassembled WGS sequence"/>
</dbReference>
<keyword evidence="2" id="KW-0732">Signal</keyword>
<evidence type="ECO:0000256" key="1">
    <source>
        <dbReference type="SAM" id="MobiDB-lite"/>
    </source>
</evidence>